<organism evidence="2 4">
    <name type="scientific">Rotaria sordida</name>
    <dbReference type="NCBI Taxonomy" id="392033"/>
    <lineage>
        <taxon>Eukaryota</taxon>
        <taxon>Metazoa</taxon>
        <taxon>Spiralia</taxon>
        <taxon>Gnathifera</taxon>
        <taxon>Rotifera</taxon>
        <taxon>Eurotatoria</taxon>
        <taxon>Bdelloidea</taxon>
        <taxon>Philodinida</taxon>
        <taxon>Philodinidae</taxon>
        <taxon>Rotaria</taxon>
    </lineage>
</organism>
<gene>
    <name evidence="3" type="ORF">OTI717_LOCUS5610</name>
    <name evidence="2" type="ORF">RFH988_LOCUS15912</name>
</gene>
<dbReference type="EMBL" id="CAJOAX010000372">
    <property type="protein sequence ID" value="CAF3577025.1"/>
    <property type="molecule type" value="Genomic_DNA"/>
</dbReference>
<dbReference type="Proteomes" id="UP000663882">
    <property type="component" value="Unassembled WGS sequence"/>
</dbReference>
<proteinExistence type="predicted"/>
<evidence type="ECO:0000313" key="4">
    <source>
        <dbReference type="Proteomes" id="UP000663882"/>
    </source>
</evidence>
<evidence type="ECO:0000313" key="3">
    <source>
        <dbReference type="EMBL" id="CAF3577025.1"/>
    </source>
</evidence>
<comment type="caution">
    <text evidence="2">The sequence shown here is derived from an EMBL/GenBank/DDBJ whole genome shotgun (WGS) entry which is preliminary data.</text>
</comment>
<protein>
    <recommendedName>
        <fullName evidence="1">DSBA-like thioredoxin domain-containing protein</fullName>
    </recommendedName>
</protein>
<feature type="domain" description="DSBA-like thioredoxin" evidence="1">
    <location>
        <begin position="16"/>
        <end position="215"/>
    </location>
</feature>
<accession>A0A814JFI8</accession>
<dbReference type="GO" id="GO:0016491">
    <property type="term" value="F:oxidoreductase activity"/>
    <property type="evidence" value="ECO:0007669"/>
    <property type="project" value="InterPro"/>
</dbReference>
<evidence type="ECO:0000313" key="2">
    <source>
        <dbReference type="EMBL" id="CAF1034880.1"/>
    </source>
</evidence>
<sequence length="237" mass="27914">MSTHKKTNKNKQQLKIDITSDNICPWCYIGKRRLENALSQINLSNINLSINWYPFELDPNLPRDGSVMKIDRYKEKFRKSFIRENLSEIIEIGKQEGIHFSCGGKIGSTFDSHRLLYYVKQEENGEKKQNDLIDVLFRAYFEQEQDLSDHKVLIKLAEEIGFDSNKIKEFLQSDQYKKEVEQEINQSREGDISRVPHFRINDRIELSGAQHPPIFIQAFRKAGLQFKTKQVNSYIYF</sequence>
<dbReference type="PANTHER" id="PTHR13887:SF41">
    <property type="entry name" value="THIOREDOXIN SUPERFAMILY PROTEIN"/>
    <property type="match status" value="1"/>
</dbReference>
<evidence type="ECO:0000259" key="1">
    <source>
        <dbReference type="Pfam" id="PF01323"/>
    </source>
</evidence>
<dbReference type="Proteomes" id="UP000663823">
    <property type="component" value="Unassembled WGS sequence"/>
</dbReference>
<dbReference type="InterPro" id="IPR036249">
    <property type="entry name" value="Thioredoxin-like_sf"/>
</dbReference>
<name>A0A814JFI8_9BILA</name>
<reference evidence="2" key="1">
    <citation type="submission" date="2021-02" db="EMBL/GenBank/DDBJ databases">
        <authorList>
            <person name="Nowell W R."/>
        </authorList>
    </citation>
    <scope>NUCLEOTIDE SEQUENCE</scope>
</reference>
<dbReference type="OrthoDB" id="1930760at2759"/>
<dbReference type="CDD" id="cd03024">
    <property type="entry name" value="DsbA_FrnE"/>
    <property type="match status" value="1"/>
</dbReference>
<dbReference type="Pfam" id="PF01323">
    <property type="entry name" value="DSBA"/>
    <property type="match status" value="1"/>
</dbReference>
<dbReference type="Gene3D" id="3.40.30.10">
    <property type="entry name" value="Glutaredoxin"/>
    <property type="match status" value="1"/>
</dbReference>
<dbReference type="EMBL" id="CAJNOO010000792">
    <property type="protein sequence ID" value="CAF1034880.1"/>
    <property type="molecule type" value="Genomic_DNA"/>
</dbReference>
<dbReference type="PANTHER" id="PTHR13887">
    <property type="entry name" value="GLUTATHIONE S-TRANSFERASE KAPPA"/>
    <property type="match status" value="1"/>
</dbReference>
<dbReference type="AlphaFoldDB" id="A0A814JFI8"/>
<dbReference type="SUPFAM" id="SSF52833">
    <property type="entry name" value="Thioredoxin-like"/>
    <property type="match status" value="1"/>
</dbReference>
<dbReference type="InterPro" id="IPR001853">
    <property type="entry name" value="DSBA-like_thioredoxin_dom"/>
</dbReference>